<evidence type="ECO:0000259" key="7">
    <source>
        <dbReference type="Pfam" id="PF25990"/>
    </source>
</evidence>
<evidence type="ECO:0000256" key="1">
    <source>
        <dbReference type="ARBA" id="ARBA00004196"/>
    </source>
</evidence>
<dbReference type="InterPro" id="IPR058636">
    <property type="entry name" value="Beta-barrel_YknX"/>
</dbReference>
<dbReference type="InterPro" id="IPR058638">
    <property type="entry name" value="HH_YknX-like"/>
</dbReference>
<accession>A0AA42BNJ5</accession>
<dbReference type="Gene3D" id="2.40.420.20">
    <property type="match status" value="1"/>
</dbReference>
<comment type="subcellular location">
    <subcellularLocation>
        <location evidence="1">Cell envelope</location>
    </subcellularLocation>
</comment>
<evidence type="ECO:0000259" key="4">
    <source>
        <dbReference type="Pfam" id="PF25982"/>
    </source>
</evidence>
<dbReference type="AlphaFoldDB" id="A0AA42BNJ5"/>
<dbReference type="GO" id="GO:0022857">
    <property type="term" value="F:transmembrane transporter activity"/>
    <property type="evidence" value="ECO:0007669"/>
    <property type="project" value="InterPro"/>
</dbReference>
<protein>
    <submittedName>
        <fullName evidence="8">Efflux RND transporter periplasmic adaptor subunit</fullName>
    </submittedName>
</protein>
<evidence type="ECO:0000256" key="3">
    <source>
        <dbReference type="ARBA" id="ARBA00023054"/>
    </source>
</evidence>
<dbReference type="RefSeq" id="WP_254757640.1">
    <property type="nucleotide sequence ID" value="NZ_JANCLT010000002.1"/>
</dbReference>
<feature type="domain" description="YknX-like alpha-helical hairpin" evidence="4">
    <location>
        <begin position="106"/>
        <end position="189"/>
    </location>
</feature>
<feature type="domain" description="YknX-like C-terminal permuted SH3-like" evidence="6">
    <location>
        <begin position="326"/>
        <end position="391"/>
    </location>
</feature>
<dbReference type="SUPFAM" id="SSF111369">
    <property type="entry name" value="HlyD-like secretion proteins"/>
    <property type="match status" value="1"/>
</dbReference>
<keyword evidence="9" id="KW-1185">Reference proteome</keyword>
<organism evidence="8 9">
    <name type="scientific">Ectobacillus ponti</name>
    <dbReference type="NCBI Taxonomy" id="2961894"/>
    <lineage>
        <taxon>Bacteria</taxon>
        <taxon>Bacillati</taxon>
        <taxon>Bacillota</taxon>
        <taxon>Bacilli</taxon>
        <taxon>Bacillales</taxon>
        <taxon>Bacillaceae</taxon>
        <taxon>Ectobacillus</taxon>
    </lineage>
</organism>
<feature type="domain" description="YknX-like barrel-sandwich hybrid" evidence="5">
    <location>
        <begin position="73"/>
        <end position="225"/>
    </location>
</feature>
<dbReference type="NCBIfam" id="TIGR01730">
    <property type="entry name" value="RND_mfp"/>
    <property type="match status" value="1"/>
</dbReference>
<evidence type="ECO:0000256" key="2">
    <source>
        <dbReference type="ARBA" id="ARBA00009477"/>
    </source>
</evidence>
<dbReference type="Pfam" id="PF25984">
    <property type="entry name" value="BSH_YknX"/>
    <property type="match status" value="1"/>
</dbReference>
<proteinExistence type="inferred from homology"/>
<dbReference type="EMBL" id="JANCLT010000002">
    <property type="protein sequence ID" value="MCP8967722.1"/>
    <property type="molecule type" value="Genomic_DNA"/>
</dbReference>
<name>A0AA42BNJ5_9BACI</name>
<feature type="domain" description="YknX-like beta-barrel" evidence="7">
    <location>
        <begin position="230"/>
        <end position="317"/>
    </location>
</feature>
<evidence type="ECO:0000259" key="5">
    <source>
        <dbReference type="Pfam" id="PF25984"/>
    </source>
</evidence>
<evidence type="ECO:0000313" key="9">
    <source>
        <dbReference type="Proteomes" id="UP001156102"/>
    </source>
</evidence>
<dbReference type="Proteomes" id="UP001156102">
    <property type="component" value="Unassembled WGS sequence"/>
</dbReference>
<dbReference type="GO" id="GO:0030313">
    <property type="term" value="C:cell envelope"/>
    <property type="evidence" value="ECO:0007669"/>
    <property type="project" value="UniProtKB-SubCell"/>
</dbReference>
<comment type="caution">
    <text evidence="8">The sequence shown here is derived from an EMBL/GenBank/DDBJ whole genome shotgun (WGS) entry which is preliminary data.</text>
</comment>
<dbReference type="Pfam" id="PF25989">
    <property type="entry name" value="YknX_C"/>
    <property type="match status" value="1"/>
</dbReference>
<dbReference type="PANTHER" id="PTHR32347">
    <property type="entry name" value="EFFLUX SYSTEM COMPONENT YKNX-RELATED"/>
    <property type="match status" value="1"/>
</dbReference>
<dbReference type="InterPro" id="IPR006143">
    <property type="entry name" value="RND_pump_MFP"/>
</dbReference>
<dbReference type="PANTHER" id="PTHR32347:SF14">
    <property type="entry name" value="EFFLUX SYSTEM COMPONENT YKNX-RELATED"/>
    <property type="match status" value="1"/>
</dbReference>
<dbReference type="InterPro" id="IPR058639">
    <property type="entry name" value="BSH_YknX-like"/>
</dbReference>
<dbReference type="Gene3D" id="2.40.30.170">
    <property type="match status" value="1"/>
</dbReference>
<keyword evidence="3" id="KW-0175">Coiled coil</keyword>
<dbReference type="Gene3D" id="2.40.50.100">
    <property type="match status" value="1"/>
</dbReference>
<evidence type="ECO:0000259" key="6">
    <source>
        <dbReference type="Pfam" id="PF25989"/>
    </source>
</evidence>
<gene>
    <name evidence="8" type="ORF">NK662_04110</name>
</gene>
<dbReference type="InterPro" id="IPR058637">
    <property type="entry name" value="YknX-like_C"/>
</dbReference>
<comment type="similarity">
    <text evidence="2">Belongs to the membrane fusion protein (MFP) (TC 8.A.1) family.</text>
</comment>
<dbReference type="Pfam" id="PF25990">
    <property type="entry name" value="Beta-barrel_YknX"/>
    <property type="match status" value="1"/>
</dbReference>
<sequence>MQTETVRSPKKKKWIIAGIAAAVLLIAGVNVAVLQSKKKAETGGMAFTSLSEKTLNNTKLVSGRVSSGEITSLYPDAAKGKLKELLVKKGDEVQAGQKLYTYESADLTLQLKQLEMDEKITSLRYSQTKDKVKSLKADIQKAKDASAPAEVLNPLQAQLGELEVTQKTTELEMERNKLQREQLVQKQAELTVTSPVAGIVQQVDEQAVQAGAGMAAGAKAILQIAPKAPFVVEGSLNELQKAQVQPGQEVSLTSKAVPNKTWKGKITEVSSYPNTAEAGQLTAAAGQDAGTISYYAYKASLDTQDGLAPGYHVSLQVNITSKTIQAIPRSSLVEKGDSPFVYVAENGKLKEQKVTTGLSDGEWIEIIEGLKPEQKVVKSPTDKLYAGMEVKP</sequence>
<dbReference type="Pfam" id="PF25982">
    <property type="entry name" value="HH_YknX"/>
    <property type="match status" value="1"/>
</dbReference>
<evidence type="ECO:0000313" key="8">
    <source>
        <dbReference type="EMBL" id="MCP8967722.1"/>
    </source>
</evidence>
<reference evidence="8" key="1">
    <citation type="submission" date="2022-07" db="EMBL/GenBank/DDBJ databases">
        <authorList>
            <person name="Li W.-J."/>
            <person name="Deng Q.-Q."/>
        </authorList>
    </citation>
    <scope>NUCLEOTIDE SEQUENCE</scope>
    <source>
        <strain evidence="8">SYSU M60031</strain>
    </source>
</reference>
<dbReference type="GO" id="GO:0016020">
    <property type="term" value="C:membrane"/>
    <property type="evidence" value="ECO:0007669"/>
    <property type="project" value="InterPro"/>
</dbReference>
<dbReference type="InterPro" id="IPR050465">
    <property type="entry name" value="UPF0194_transport"/>
</dbReference>